<feature type="non-terminal residue" evidence="1">
    <location>
        <position position="45"/>
    </location>
</feature>
<name>A0ABN9BQD2_9NEOB</name>
<accession>A0ABN9BQD2</accession>
<dbReference type="EMBL" id="CATNWA010005324">
    <property type="protein sequence ID" value="CAI9549793.1"/>
    <property type="molecule type" value="Genomic_DNA"/>
</dbReference>
<sequence length="45" mass="5251">MSCQSTPADYYIGVTVVFGGPFHKTLWPLDPRLPWCLEELWHVLF</sequence>
<proteinExistence type="predicted"/>
<protein>
    <submittedName>
        <fullName evidence="1">Uncharacterized protein</fullName>
    </submittedName>
</protein>
<evidence type="ECO:0000313" key="1">
    <source>
        <dbReference type="EMBL" id="CAI9549793.1"/>
    </source>
</evidence>
<reference evidence="1" key="1">
    <citation type="submission" date="2023-05" db="EMBL/GenBank/DDBJ databases">
        <authorList>
            <person name="Stuckert A."/>
        </authorList>
    </citation>
    <scope>NUCLEOTIDE SEQUENCE</scope>
</reference>
<keyword evidence="2" id="KW-1185">Reference proteome</keyword>
<dbReference type="Proteomes" id="UP001162483">
    <property type="component" value="Unassembled WGS sequence"/>
</dbReference>
<evidence type="ECO:0000313" key="2">
    <source>
        <dbReference type="Proteomes" id="UP001162483"/>
    </source>
</evidence>
<comment type="caution">
    <text evidence="1">The sequence shown here is derived from an EMBL/GenBank/DDBJ whole genome shotgun (WGS) entry which is preliminary data.</text>
</comment>
<organism evidence="1 2">
    <name type="scientific">Staurois parvus</name>
    <dbReference type="NCBI Taxonomy" id="386267"/>
    <lineage>
        <taxon>Eukaryota</taxon>
        <taxon>Metazoa</taxon>
        <taxon>Chordata</taxon>
        <taxon>Craniata</taxon>
        <taxon>Vertebrata</taxon>
        <taxon>Euteleostomi</taxon>
        <taxon>Amphibia</taxon>
        <taxon>Batrachia</taxon>
        <taxon>Anura</taxon>
        <taxon>Neobatrachia</taxon>
        <taxon>Ranoidea</taxon>
        <taxon>Ranidae</taxon>
        <taxon>Staurois</taxon>
    </lineage>
</organism>
<gene>
    <name evidence="1" type="ORF">SPARVUS_LOCUS3405386</name>
</gene>